<dbReference type="InterPro" id="IPR002397">
    <property type="entry name" value="Cyt_P450_B"/>
</dbReference>
<dbReference type="GO" id="GO:0016705">
    <property type="term" value="F:oxidoreductase activity, acting on paired donors, with incorporation or reduction of molecular oxygen"/>
    <property type="evidence" value="ECO:0007669"/>
    <property type="project" value="InterPro"/>
</dbReference>
<dbReference type="GO" id="GO:0004497">
    <property type="term" value="F:monooxygenase activity"/>
    <property type="evidence" value="ECO:0007669"/>
    <property type="project" value="UniProtKB-KW"/>
</dbReference>
<dbReference type="GO" id="GO:0020037">
    <property type="term" value="F:heme binding"/>
    <property type="evidence" value="ECO:0007669"/>
    <property type="project" value="InterPro"/>
</dbReference>
<dbReference type="SUPFAM" id="SSF48264">
    <property type="entry name" value="Cytochrome P450"/>
    <property type="match status" value="1"/>
</dbReference>
<name>A0A850DQH1_9MICO</name>
<dbReference type="Proteomes" id="UP000539146">
    <property type="component" value="Unassembled WGS sequence"/>
</dbReference>
<evidence type="ECO:0000313" key="4">
    <source>
        <dbReference type="Proteomes" id="UP000539146"/>
    </source>
</evidence>
<dbReference type="InterPro" id="IPR017972">
    <property type="entry name" value="Cyt_P450_CS"/>
</dbReference>
<dbReference type="Gene3D" id="1.10.630.10">
    <property type="entry name" value="Cytochrome P450"/>
    <property type="match status" value="1"/>
</dbReference>
<dbReference type="PRINTS" id="PR00359">
    <property type="entry name" value="BP450"/>
</dbReference>
<keyword evidence="2" id="KW-0408">Iron</keyword>
<dbReference type="AlphaFoldDB" id="A0A850DQH1"/>
<dbReference type="PANTHER" id="PTHR46696:SF1">
    <property type="entry name" value="CYTOCHROME P450 YJIB-RELATED"/>
    <property type="match status" value="1"/>
</dbReference>
<evidence type="ECO:0000256" key="2">
    <source>
        <dbReference type="RuleBase" id="RU000461"/>
    </source>
</evidence>
<dbReference type="InterPro" id="IPR001128">
    <property type="entry name" value="Cyt_P450"/>
</dbReference>
<protein>
    <submittedName>
        <fullName evidence="3">Cytochrome P450</fullName>
    </submittedName>
</protein>
<dbReference type="GO" id="GO:0005506">
    <property type="term" value="F:iron ion binding"/>
    <property type="evidence" value="ECO:0007669"/>
    <property type="project" value="InterPro"/>
</dbReference>
<evidence type="ECO:0000256" key="1">
    <source>
        <dbReference type="ARBA" id="ARBA00010617"/>
    </source>
</evidence>
<keyword evidence="2" id="KW-0349">Heme</keyword>
<proteinExistence type="inferred from homology"/>
<gene>
    <name evidence="3" type="ORF">HP467_03545</name>
</gene>
<comment type="similarity">
    <text evidence="1 2">Belongs to the cytochrome P450 family.</text>
</comment>
<reference evidence="3 4" key="1">
    <citation type="submission" date="2020-05" db="EMBL/GenBank/DDBJ databases">
        <title>Genome Sequencing of Type Strains.</title>
        <authorList>
            <person name="Lemaire J.F."/>
            <person name="Inderbitzin P."/>
            <person name="Gregorio O.A."/>
            <person name="Collins S.B."/>
            <person name="Wespe N."/>
            <person name="Knight-Connoni V."/>
        </authorList>
    </citation>
    <scope>NUCLEOTIDE SEQUENCE [LARGE SCALE GENOMIC DNA]</scope>
    <source>
        <strain evidence="3 4">DSM 20512</strain>
    </source>
</reference>
<comment type="caution">
    <text evidence="3">The sequence shown here is derived from an EMBL/GenBank/DDBJ whole genome shotgun (WGS) entry which is preliminary data.</text>
</comment>
<keyword evidence="2" id="KW-0503">Monooxygenase</keyword>
<dbReference type="PANTHER" id="PTHR46696">
    <property type="entry name" value="P450, PUTATIVE (EUROFUNG)-RELATED"/>
    <property type="match status" value="1"/>
</dbReference>
<evidence type="ECO:0000313" key="3">
    <source>
        <dbReference type="EMBL" id="NUU27191.1"/>
    </source>
</evidence>
<keyword evidence="2" id="KW-0479">Metal-binding</keyword>
<keyword evidence="2" id="KW-0560">Oxidoreductase</keyword>
<accession>A0A850DQH1</accession>
<dbReference type="EMBL" id="JABMCG010000078">
    <property type="protein sequence ID" value="NUU27191.1"/>
    <property type="molecule type" value="Genomic_DNA"/>
</dbReference>
<dbReference type="InterPro" id="IPR036396">
    <property type="entry name" value="Cyt_P450_sf"/>
</dbReference>
<dbReference type="PROSITE" id="PS00086">
    <property type="entry name" value="CYTOCHROME_P450"/>
    <property type="match status" value="1"/>
</dbReference>
<sequence>MTDIAAQPTERDYLPWDDPEFVAAPWPWYDRLLQEQPVLLLDDGSVIISRYADVVRYSKHPTLVSVPPEGMGDDPFAANLNSVLLTEGDTHRRIRRSFASWLSPKAVTQWAKTAADSAIAAMNQVGEDGLLEAHRALGVQPAQDAMAHALGVAPEDGVPYIRATNQTMLAMSWGPSEDDIARAHEGFGYMMFQADNLIAAKRRNRGDGMLLDHMLDAVDNGTLSERELKESIQILWGSAAHNPGQVMSSALADLAENPDVFTAYKHDPDARDAIINELIRRALPEIALDRFTTVELQIGDTVVPADTKIRFVLGAALRDPAVFPNPDEFNYRRPKEASMAIAFGAGTHNCAGQYLARAEARAVLDAVAERYERIEVVGEPIWHRSDRHRNCEGLTVRLS</sequence>
<dbReference type="Pfam" id="PF00067">
    <property type="entry name" value="p450"/>
    <property type="match status" value="1"/>
</dbReference>
<organism evidence="3 4">
    <name type="scientific">Curtobacterium citreum</name>
    <dbReference type="NCBI Taxonomy" id="2036"/>
    <lineage>
        <taxon>Bacteria</taxon>
        <taxon>Bacillati</taxon>
        <taxon>Actinomycetota</taxon>
        <taxon>Actinomycetes</taxon>
        <taxon>Micrococcales</taxon>
        <taxon>Microbacteriaceae</taxon>
        <taxon>Curtobacterium</taxon>
    </lineage>
</organism>